<comment type="caution">
    <text evidence="9">The sequence shown here is derived from an EMBL/GenBank/DDBJ whole genome shotgun (WGS) entry which is preliminary data.</text>
</comment>
<dbReference type="EMBL" id="LBWP01000005">
    <property type="protein sequence ID" value="KKR11617.1"/>
    <property type="molecule type" value="Genomic_DNA"/>
</dbReference>
<dbReference type="PANTHER" id="PTHR33908">
    <property type="entry name" value="MANNOSYLTRANSFERASE YKCB-RELATED"/>
    <property type="match status" value="1"/>
</dbReference>
<feature type="transmembrane region" description="Helical" evidence="8">
    <location>
        <begin position="68"/>
        <end position="98"/>
    </location>
</feature>
<dbReference type="InterPro" id="IPR050297">
    <property type="entry name" value="LipidA_mod_glycosyltrf_83"/>
</dbReference>
<feature type="transmembrane region" description="Helical" evidence="8">
    <location>
        <begin position="160"/>
        <end position="190"/>
    </location>
</feature>
<dbReference type="Proteomes" id="UP000034246">
    <property type="component" value="Unassembled WGS sequence"/>
</dbReference>
<evidence type="ECO:0008006" key="11">
    <source>
        <dbReference type="Google" id="ProtNLM"/>
    </source>
</evidence>
<keyword evidence="4" id="KW-0808">Transferase</keyword>
<keyword evidence="3" id="KW-0328">Glycosyltransferase</keyword>
<dbReference type="GO" id="GO:0009103">
    <property type="term" value="P:lipopolysaccharide biosynthetic process"/>
    <property type="evidence" value="ECO:0007669"/>
    <property type="project" value="UniProtKB-ARBA"/>
</dbReference>
<name>A0A0G0RD87_9BACT</name>
<organism evidence="9 10">
    <name type="scientific">Candidatus Woesebacteria bacterium GW2011_GWA1_39_21</name>
    <dbReference type="NCBI Taxonomy" id="1618550"/>
    <lineage>
        <taxon>Bacteria</taxon>
        <taxon>Candidatus Woeseibacteriota</taxon>
    </lineage>
</organism>
<evidence type="ECO:0000256" key="8">
    <source>
        <dbReference type="SAM" id="Phobius"/>
    </source>
</evidence>
<evidence type="ECO:0000256" key="6">
    <source>
        <dbReference type="ARBA" id="ARBA00022989"/>
    </source>
</evidence>
<dbReference type="AlphaFoldDB" id="A0A0G0RD87"/>
<gene>
    <name evidence="9" type="ORF">UT39_C0005G0052</name>
</gene>
<feature type="transmembrane region" description="Helical" evidence="8">
    <location>
        <begin position="110"/>
        <end position="128"/>
    </location>
</feature>
<dbReference type="STRING" id="1618550.UT39_C0005G0052"/>
<feature type="transmembrane region" description="Helical" evidence="8">
    <location>
        <begin position="326"/>
        <end position="353"/>
    </location>
</feature>
<keyword evidence="5 8" id="KW-0812">Transmembrane</keyword>
<keyword evidence="2" id="KW-1003">Cell membrane</keyword>
<dbReference type="GO" id="GO:0016763">
    <property type="term" value="F:pentosyltransferase activity"/>
    <property type="evidence" value="ECO:0007669"/>
    <property type="project" value="TreeGrafter"/>
</dbReference>
<feature type="transmembrane region" description="Helical" evidence="8">
    <location>
        <begin position="202"/>
        <end position="224"/>
    </location>
</feature>
<sequence length="500" mass="58488">MGLSKKIQEFFHIPTWLFFILLSVVILRIPNFFEPYSYGDETIYLTLGNGVRNGFTLYKDLHDNKPPLLYITAAIAGNLFWFKGLLLISSLIGIVIFYRFSRKLFPKIRHFSSISTLIFSILSTLPFFEGNIVNAENFMIIPTLLAFYILLFKNNSYKNIFISGILFSISSMYKIPALFDVPAIFIYWVLLTKIDRKNLKKLAGKTLVLTVGIFLPIFVGFLYYTAKGAFNEYLTAAYLQNFGYISSWRPYAQKEPFLVKNAPLLMRAFVVVVINFVLILLRKRVNKKFLFLVSWTSFSLFGITLSERPYPHYLLQVVASLSMLTTLLFTSISMLQVYAILPLTLIFFIPMYFKFWHYRSINYYSNFFGLVTQKIPRREYLNYFGGRTINNYEIAAIIDRMTNKNDRIFVWEDSGQIHALAKRFPPFKYVAGYHISDFFSIEETVSLFSEIPPKIIVIFFDSDEQPLLAQFVRFNYLLYKETSDYQIWRWAGPHSRYVIP</sequence>
<evidence type="ECO:0000256" key="3">
    <source>
        <dbReference type="ARBA" id="ARBA00022676"/>
    </source>
</evidence>
<evidence type="ECO:0000256" key="5">
    <source>
        <dbReference type="ARBA" id="ARBA00022692"/>
    </source>
</evidence>
<evidence type="ECO:0000313" key="9">
    <source>
        <dbReference type="EMBL" id="KKR11617.1"/>
    </source>
</evidence>
<dbReference type="GO" id="GO:0005886">
    <property type="term" value="C:plasma membrane"/>
    <property type="evidence" value="ECO:0007669"/>
    <property type="project" value="UniProtKB-SubCell"/>
</dbReference>
<evidence type="ECO:0000256" key="7">
    <source>
        <dbReference type="ARBA" id="ARBA00023136"/>
    </source>
</evidence>
<comment type="subcellular location">
    <subcellularLocation>
        <location evidence="1">Cell membrane</location>
        <topology evidence="1">Multi-pass membrane protein</topology>
    </subcellularLocation>
</comment>
<keyword evidence="6 8" id="KW-1133">Transmembrane helix</keyword>
<evidence type="ECO:0000256" key="1">
    <source>
        <dbReference type="ARBA" id="ARBA00004651"/>
    </source>
</evidence>
<feature type="transmembrane region" description="Helical" evidence="8">
    <location>
        <begin position="264"/>
        <end position="282"/>
    </location>
</feature>
<feature type="transmembrane region" description="Helical" evidence="8">
    <location>
        <begin position="289"/>
        <end position="306"/>
    </location>
</feature>
<keyword evidence="7 8" id="KW-0472">Membrane</keyword>
<feature type="transmembrane region" description="Helical" evidence="8">
    <location>
        <begin position="12"/>
        <end position="29"/>
    </location>
</feature>
<protein>
    <recommendedName>
        <fullName evidence="11">Glycosyltransferase RgtA/B/C/D-like domain-containing protein</fullName>
    </recommendedName>
</protein>
<accession>A0A0G0RD87</accession>
<dbReference type="PANTHER" id="PTHR33908:SF11">
    <property type="entry name" value="MEMBRANE PROTEIN"/>
    <property type="match status" value="1"/>
</dbReference>
<evidence type="ECO:0000313" key="10">
    <source>
        <dbReference type="Proteomes" id="UP000034246"/>
    </source>
</evidence>
<reference evidence="9 10" key="1">
    <citation type="journal article" date="2015" name="Nature">
        <title>rRNA introns, odd ribosomes, and small enigmatic genomes across a large radiation of phyla.</title>
        <authorList>
            <person name="Brown C.T."/>
            <person name="Hug L.A."/>
            <person name="Thomas B.C."/>
            <person name="Sharon I."/>
            <person name="Castelle C.J."/>
            <person name="Singh A."/>
            <person name="Wilkins M.J."/>
            <person name="Williams K.H."/>
            <person name="Banfield J.F."/>
        </authorList>
    </citation>
    <scope>NUCLEOTIDE SEQUENCE [LARGE SCALE GENOMIC DNA]</scope>
</reference>
<proteinExistence type="predicted"/>
<evidence type="ECO:0000256" key="2">
    <source>
        <dbReference type="ARBA" id="ARBA00022475"/>
    </source>
</evidence>
<evidence type="ECO:0000256" key="4">
    <source>
        <dbReference type="ARBA" id="ARBA00022679"/>
    </source>
</evidence>